<comment type="catalytic activity">
    <reaction evidence="7">
        <text>(S)-lactate + O2 = pyruvate + H2O2</text>
        <dbReference type="Rhea" id="RHEA:55868"/>
        <dbReference type="ChEBI" id="CHEBI:15361"/>
        <dbReference type="ChEBI" id="CHEBI:15379"/>
        <dbReference type="ChEBI" id="CHEBI:16240"/>
        <dbReference type="ChEBI" id="CHEBI:16651"/>
    </reaction>
    <physiologicalReaction direction="left-to-right" evidence="7">
        <dbReference type="Rhea" id="RHEA:55869"/>
    </physiologicalReaction>
</comment>
<evidence type="ECO:0000256" key="3">
    <source>
        <dbReference type="ARBA" id="ARBA00022643"/>
    </source>
</evidence>
<protein>
    <recommendedName>
        <fullName evidence="6">L-lactate oxidase</fullName>
    </recommendedName>
</protein>
<dbReference type="EMBL" id="JYGE01000003">
    <property type="protein sequence ID" value="PSJ31734.1"/>
    <property type="molecule type" value="Genomic_DNA"/>
</dbReference>
<comment type="similarity">
    <text evidence="5">Belongs to the FMN-dependent alpha-hydroxy acid dehydrogenase family.</text>
</comment>
<gene>
    <name evidence="11" type="ORF">UF10_03650</name>
</gene>
<comment type="caution">
    <text evidence="11">The sequence shown here is derived from an EMBL/GenBank/DDBJ whole genome shotgun (WGS) entry which is preliminary data.</text>
</comment>
<accession>A0A2P7Q199</accession>
<name>A0A2P7Q199_9FIRM</name>
<feature type="binding site" evidence="9">
    <location>
        <position position="212"/>
    </location>
    <ligand>
        <name>FMN</name>
        <dbReference type="ChEBI" id="CHEBI:58210"/>
    </ligand>
</feature>
<feature type="binding site" evidence="9">
    <location>
        <begin position="290"/>
        <end position="291"/>
    </location>
    <ligand>
        <name>FMN</name>
        <dbReference type="ChEBI" id="CHEBI:58210"/>
    </ligand>
</feature>
<evidence type="ECO:0000256" key="7">
    <source>
        <dbReference type="ARBA" id="ARBA00048754"/>
    </source>
</evidence>
<keyword evidence="4" id="KW-0560">Oxidoreductase</keyword>
<evidence type="ECO:0000256" key="4">
    <source>
        <dbReference type="ARBA" id="ARBA00023002"/>
    </source>
</evidence>
<dbReference type="Proteomes" id="UP000241434">
    <property type="component" value="Unassembled WGS sequence"/>
</dbReference>
<dbReference type="InterPro" id="IPR000262">
    <property type="entry name" value="FMN-dep_DH"/>
</dbReference>
<dbReference type="InterPro" id="IPR037396">
    <property type="entry name" value="FMN_HAD"/>
</dbReference>
<evidence type="ECO:0000313" key="12">
    <source>
        <dbReference type="Proteomes" id="UP000241434"/>
    </source>
</evidence>
<evidence type="ECO:0000256" key="2">
    <source>
        <dbReference type="ARBA" id="ARBA00022630"/>
    </source>
</evidence>
<evidence type="ECO:0000259" key="10">
    <source>
        <dbReference type="PROSITE" id="PS51349"/>
    </source>
</evidence>
<comment type="cofactor">
    <cofactor evidence="1">
        <name>FMN</name>
        <dbReference type="ChEBI" id="CHEBI:58210"/>
    </cofactor>
</comment>
<feature type="binding site" evidence="9">
    <location>
        <position position="236"/>
    </location>
    <ligand>
        <name>FMN</name>
        <dbReference type="ChEBI" id="CHEBI:58210"/>
    </ligand>
</feature>
<evidence type="ECO:0000256" key="6">
    <source>
        <dbReference type="ARBA" id="ARBA00029513"/>
    </source>
</evidence>
<dbReference type="GO" id="GO:0010181">
    <property type="term" value="F:FMN binding"/>
    <property type="evidence" value="ECO:0007669"/>
    <property type="project" value="InterPro"/>
</dbReference>
<feature type="domain" description="FMN hydroxy acid dehydrogenase" evidence="10">
    <location>
        <begin position="37"/>
        <end position="340"/>
    </location>
</feature>
<keyword evidence="12" id="KW-1185">Reference proteome</keyword>
<sequence>MKYEEVLKNAREKFNGSCRVCRICDGVACRGEVPGMGGKGTGNSFIENVRALDRVKINMRTIHNVSDPDTSIELFGQKLSLPIMAAPITGTTINMGGQVTEREYIEPVVLGCKNKGTYAMVGDTAVPQFLLDNLDVMNKNNAPGIVFIKPWENKNIIGKIKDAEKAGAVAVGVDIDACGLVTLNLHGTPVKAKSIDEIKELVASTELPFILKGIMTPDEAQKAVEAGVYAIVVSNHGGRVQDYTPGTADVLEEISKAVDGRIKVFVDGGIRTGVDVLKMLALGADACLIGRPFVTASFGGETEGVELYIDRLESELKGAMTLTGCQDLKSIDCSVLYQGK</sequence>
<dbReference type="AlphaFoldDB" id="A0A2P7Q199"/>
<feature type="binding site" evidence="9">
    <location>
        <position position="234"/>
    </location>
    <ligand>
        <name>FMN</name>
        <dbReference type="ChEBI" id="CHEBI:58210"/>
    </ligand>
</feature>
<evidence type="ECO:0000256" key="8">
    <source>
        <dbReference type="PIRSR" id="PIRSR000138-1"/>
    </source>
</evidence>
<evidence type="ECO:0000256" key="9">
    <source>
        <dbReference type="PIRSR" id="PIRSR000138-2"/>
    </source>
</evidence>
<feature type="active site" description="Proton acceptor" evidence="8">
    <location>
        <position position="236"/>
    </location>
</feature>
<reference evidence="11" key="1">
    <citation type="thesis" date="2015" institute="Rutgers" country="The State University of New Jersey, 14 College Farm Rd., New Brunswick, NJ, USA">
        <title>Ammonia toxicity in bacteria and its implications for treatment of and resource recovery from highly nitrogenous organic wastes.</title>
        <authorList>
            <person name="Luther A.K."/>
        </authorList>
    </citation>
    <scope>NUCLEOTIDE SEQUENCE</scope>
    <source>
        <strain evidence="11">RT-10B</strain>
    </source>
</reference>
<dbReference type="PANTHER" id="PTHR10578:SF107">
    <property type="entry name" value="2-HYDROXYACID OXIDASE 1"/>
    <property type="match status" value="1"/>
</dbReference>
<evidence type="ECO:0000256" key="5">
    <source>
        <dbReference type="ARBA" id="ARBA00024042"/>
    </source>
</evidence>
<dbReference type="Gene3D" id="3.20.20.70">
    <property type="entry name" value="Aldolase class I"/>
    <property type="match status" value="1"/>
</dbReference>
<dbReference type="CDD" id="cd02809">
    <property type="entry name" value="alpha_hydroxyacid_oxid_FMN"/>
    <property type="match status" value="1"/>
</dbReference>
<organism evidence="11 12">
    <name type="scientific">Peptostreptococcus russellii</name>
    <dbReference type="NCBI Taxonomy" id="215200"/>
    <lineage>
        <taxon>Bacteria</taxon>
        <taxon>Bacillati</taxon>
        <taxon>Bacillota</taxon>
        <taxon>Clostridia</taxon>
        <taxon>Peptostreptococcales</taxon>
        <taxon>Peptostreptococcaceae</taxon>
        <taxon>Peptostreptococcus</taxon>
    </lineage>
</organism>
<dbReference type="PIRSF" id="PIRSF000138">
    <property type="entry name" value="Al-hdrx_acd_dh"/>
    <property type="match status" value="1"/>
</dbReference>
<dbReference type="GO" id="GO:0016491">
    <property type="term" value="F:oxidoreductase activity"/>
    <property type="evidence" value="ECO:0007669"/>
    <property type="project" value="UniProtKB-KW"/>
</dbReference>
<dbReference type="InterPro" id="IPR012133">
    <property type="entry name" value="Alpha-hydoxy_acid_DH_FMN"/>
</dbReference>
<keyword evidence="3 9" id="KW-0288">FMN</keyword>
<dbReference type="PANTHER" id="PTHR10578">
    <property type="entry name" value="S -2-HYDROXY-ACID OXIDASE-RELATED"/>
    <property type="match status" value="1"/>
</dbReference>
<evidence type="ECO:0000256" key="1">
    <source>
        <dbReference type="ARBA" id="ARBA00001917"/>
    </source>
</evidence>
<dbReference type="SUPFAM" id="SSF51395">
    <property type="entry name" value="FMN-linked oxidoreductases"/>
    <property type="match status" value="1"/>
</dbReference>
<keyword evidence="2 9" id="KW-0285">Flavoprotein</keyword>
<dbReference type="Pfam" id="PF01070">
    <property type="entry name" value="FMN_dh"/>
    <property type="match status" value="2"/>
</dbReference>
<dbReference type="RefSeq" id="WP_106776474.1">
    <property type="nucleotide sequence ID" value="NZ_JYGE01000003.1"/>
</dbReference>
<dbReference type="OrthoDB" id="9770452at2"/>
<feature type="binding site" evidence="9">
    <location>
        <begin position="267"/>
        <end position="271"/>
    </location>
    <ligand>
        <name>FMN</name>
        <dbReference type="ChEBI" id="CHEBI:58210"/>
    </ligand>
</feature>
<evidence type="ECO:0000313" key="11">
    <source>
        <dbReference type="EMBL" id="PSJ31734.1"/>
    </source>
</evidence>
<dbReference type="PROSITE" id="PS51349">
    <property type="entry name" value="FMN_HYDROXY_ACID_DH_2"/>
    <property type="match status" value="1"/>
</dbReference>
<proteinExistence type="inferred from homology"/>
<dbReference type="InterPro" id="IPR013785">
    <property type="entry name" value="Aldolase_TIM"/>
</dbReference>
<feature type="binding site" evidence="9">
    <location>
        <position position="239"/>
    </location>
    <ligand>
        <name>glyoxylate</name>
        <dbReference type="ChEBI" id="CHEBI:36655"/>
    </ligand>
</feature>